<dbReference type="CDD" id="cd18577">
    <property type="entry name" value="ABC_6TM_Pgp_ABCB1_D1_like"/>
    <property type="match status" value="1"/>
</dbReference>
<dbReference type="PANTHER" id="PTHR43394:SF27">
    <property type="entry name" value="ATP-DEPENDENT TRANSLOCASE ABCB1-LIKE"/>
    <property type="match status" value="1"/>
</dbReference>
<dbReference type="PROSITE" id="PS00211">
    <property type="entry name" value="ABC_TRANSPORTER_1"/>
    <property type="match status" value="1"/>
</dbReference>
<dbReference type="InterPro" id="IPR039421">
    <property type="entry name" value="Type_1_exporter"/>
</dbReference>
<feature type="compositionally biased region" description="Polar residues" evidence="10">
    <location>
        <begin position="10"/>
        <end position="20"/>
    </location>
</feature>
<evidence type="ECO:0000259" key="13">
    <source>
        <dbReference type="PROSITE" id="PS50929"/>
    </source>
</evidence>
<organism evidence="14 15">
    <name type="scientific">Dreissena polymorpha</name>
    <name type="common">Zebra mussel</name>
    <name type="synonym">Mytilus polymorpha</name>
    <dbReference type="NCBI Taxonomy" id="45954"/>
    <lineage>
        <taxon>Eukaryota</taxon>
        <taxon>Metazoa</taxon>
        <taxon>Spiralia</taxon>
        <taxon>Lophotrochozoa</taxon>
        <taxon>Mollusca</taxon>
        <taxon>Bivalvia</taxon>
        <taxon>Autobranchia</taxon>
        <taxon>Heteroconchia</taxon>
        <taxon>Euheterodonta</taxon>
        <taxon>Imparidentia</taxon>
        <taxon>Neoheterodontei</taxon>
        <taxon>Myida</taxon>
        <taxon>Dreissenoidea</taxon>
        <taxon>Dreissenidae</taxon>
        <taxon>Dreissena</taxon>
    </lineage>
</organism>
<sequence>MMDAEEESQPLLSASYSYQKSYRETNRDEGDEKGAKEDEKKKPEIPPATMGQLFRTADCLDVLFMIAGTLASIVHGAGWPVLFLFFGDMTDSFISGPGGNPNISLGINSTANSSDLLNDFNENMTKYSLYYVYIGAGVLVASYLQNCFWSLACERQTHRIRKQFYYAILRQEIAWFDVHQSGELTTRLADDLERVREGIGDKVSFAIQFLAQFMAGYAIGFSKGWKLALVMLSLSPLLIAGASFMGKLMASFSKREQDAYACAGSVAEEVLSCIRTVTSFNGQKQDLHRYKQALIKSKAMGTKKSWITGLGIGFTFFVMFGAYALAFWFGNEQVKDWYNTGFEGGLSPGTVLTVFFSVLIGTFSIGNITPHVATIATAKGAAAKLIDIIDNKPTIDSTSSAGQMLQSVTGHIELRNVKFNYPTRADVKVLQSLNLTVSPGQTVALVGPSGCGKSTVINLIQRFYDPNDGQVLIDGHDVRGLHIGSLRRHIGVVSQEPVLFGLTVRENILLGKPEARMSEIEHAAKMANCHDFITKLPLGYDTLVGERGAQLSGGQKQRVAIARALIRDPKILLLDEATSALDTESERVVQEALDKARQGRTTIVVAHRLSTIQKADVIYVVQDGVIVESGRHGDLMTARGAYHQLVTVQMLVEEEMGNDLPEELLAEAEDVVPSDPRKRTISDEGKRVFTRQISRQVSKTTEEKKVDQKVEEETAPKSSFFSMLRMNKQEWPLILVGCINAAINGCTMPVFSIFFSEMINVFINRGENGLLWSMLFLALGGLQFITNTLQSVCFGYSGESLTLRLRLESFRSFLRQDVAYFDDPKHSTGALTTRLATDASLVKNATGIRIATMIQSVVGMAAALSISFVYGWQLALVVLAGVPFMAAAGAIQLKTVMGRQKKDNEELELAGKTASESIENIRTVHSLTREAHFYHKYTTYLEKPYSTNLRMTHLQAFGFGFSQGTVFFLYAGCFRFGAYMVSIGEMTPQDVYKVFFAIALTGLVVGQASSFLPDYSKAATAGGLIFKIINTVPAIDVASEAGQHPSNISGSIHFKDVHFKYPMRPDVAVLKGINIRVEPGQTVALVGPSGCGKSTTVSLLQRFYDPERGTIELDGTNIKNINLKRLRYLISVVSQEPILFDCSIKDNILYGLSTDDFSMSDVIASARAANIHDYISSLPQGYDTVVGEKGTQLSGGQKQRVATARALIRQPKILLLDEATSALDTESEK</sequence>
<feature type="domain" description="ABC transmembrane type-1" evidence="13">
    <location>
        <begin position="66"/>
        <end position="377"/>
    </location>
</feature>
<feature type="transmembrane region" description="Helical" evidence="11">
    <location>
        <begin position="874"/>
        <end position="893"/>
    </location>
</feature>
<evidence type="ECO:0000256" key="8">
    <source>
        <dbReference type="ARBA" id="ARBA00022989"/>
    </source>
</evidence>
<feature type="compositionally biased region" description="Basic and acidic residues" evidence="10">
    <location>
        <begin position="21"/>
        <end position="44"/>
    </location>
</feature>
<evidence type="ECO:0000256" key="1">
    <source>
        <dbReference type="ARBA" id="ARBA00004141"/>
    </source>
</evidence>
<dbReference type="FunFam" id="3.40.50.300:FF:000205">
    <property type="entry name" value="ABC transporter B family member 4"/>
    <property type="match status" value="1"/>
</dbReference>
<comment type="subcellular location">
    <subcellularLocation>
        <location evidence="1">Membrane</location>
        <topology evidence="1">Multi-pass membrane protein</topology>
    </subcellularLocation>
</comment>
<keyword evidence="6" id="KW-0547">Nucleotide-binding</keyword>
<keyword evidence="8 11" id="KW-1133">Transmembrane helix</keyword>
<comment type="caution">
    <text evidence="14">The sequence shown here is derived from an EMBL/GenBank/DDBJ whole genome shotgun (WGS) entry which is preliminary data.</text>
</comment>
<dbReference type="Pfam" id="PF00005">
    <property type="entry name" value="ABC_tran"/>
    <property type="match status" value="2"/>
</dbReference>
<name>A0A9D4L3S0_DREPO</name>
<dbReference type="AlphaFoldDB" id="A0A9D4L3S0"/>
<dbReference type="InterPro" id="IPR003593">
    <property type="entry name" value="AAA+_ATPase"/>
</dbReference>
<evidence type="ECO:0000256" key="10">
    <source>
        <dbReference type="SAM" id="MobiDB-lite"/>
    </source>
</evidence>
<proteinExistence type="inferred from homology"/>
<feature type="transmembrane region" description="Helical" evidence="11">
    <location>
        <begin position="991"/>
        <end position="1012"/>
    </location>
</feature>
<dbReference type="GO" id="GO:0016887">
    <property type="term" value="F:ATP hydrolysis activity"/>
    <property type="evidence" value="ECO:0007669"/>
    <property type="project" value="InterPro"/>
</dbReference>
<dbReference type="SMART" id="SM00382">
    <property type="entry name" value="AAA"/>
    <property type="match status" value="2"/>
</dbReference>
<dbReference type="Pfam" id="PF00664">
    <property type="entry name" value="ABC_membrane"/>
    <property type="match status" value="2"/>
</dbReference>
<dbReference type="InterPro" id="IPR027417">
    <property type="entry name" value="P-loop_NTPase"/>
</dbReference>
<evidence type="ECO:0000256" key="7">
    <source>
        <dbReference type="ARBA" id="ARBA00022840"/>
    </source>
</evidence>
<evidence type="ECO:0000313" key="14">
    <source>
        <dbReference type="EMBL" id="KAH3851213.1"/>
    </source>
</evidence>
<dbReference type="InterPro" id="IPR017871">
    <property type="entry name" value="ABC_transporter-like_CS"/>
</dbReference>
<dbReference type="GO" id="GO:0005524">
    <property type="term" value="F:ATP binding"/>
    <property type="evidence" value="ECO:0007669"/>
    <property type="project" value="UniProtKB-KW"/>
</dbReference>
<protein>
    <submittedName>
        <fullName evidence="14">Uncharacterized protein</fullName>
    </submittedName>
</protein>
<dbReference type="InterPro" id="IPR036640">
    <property type="entry name" value="ABC1_TM_sf"/>
</dbReference>
<keyword evidence="7" id="KW-0067">ATP-binding</keyword>
<evidence type="ECO:0000256" key="6">
    <source>
        <dbReference type="ARBA" id="ARBA00022741"/>
    </source>
</evidence>
<accession>A0A9D4L3S0</accession>
<feature type="domain" description="ABC transporter" evidence="12">
    <location>
        <begin position="412"/>
        <end position="648"/>
    </location>
</feature>
<dbReference type="EMBL" id="JAIWYP010000003">
    <property type="protein sequence ID" value="KAH3851213.1"/>
    <property type="molecule type" value="Genomic_DNA"/>
</dbReference>
<feature type="transmembrane region" description="Helical" evidence="11">
    <location>
        <begin position="306"/>
        <end position="329"/>
    </location>
</feature>
<dbReference type="SUPFAM" id="SSF52540">
    <property type="entry name" value="P-loop containing nucleoside triphosphate hydrolases"/>
    <property type="match status" value="2"/>
</dbReference>
<dbReference type="SUPFAM" id="SSF90123">
    <property type="entry name" value="ABC transporter transmembrane region"/>
    <property type="match status" value="2"/>
</dbReference>
<dbReference type="FunFam" id="3.40.50.300:FF:000967">
    <property type="entry name" value="ABC multidrug transporter mdr4"/>
    <property type="match status" value="1"/>
</dbReference>
<feature type="region of interest" description="Disordered" evidence="10">
    <location>
        <begin position="1"/>
        <end position="47"/>
    </location>
</feature>
<feature type="domain" description="ABC transmembrane type-1" evidence="13">
    <location>
        <begin position="741"/>
        <end position="1017"/>
    </location>
</feature>
<keyword evidence="5" id="KW-0677">Repeat</keyword>
<feature type="transmembrane region" description="Helical" evidence="11">
    <location>
        <begin position="349"/>
        <end position="369"/>
    </location>
</feature>
<dbReference type="Proteomes" id="UP000828390">
    <property type="component" value="Unassembled WGS sequence"/>
</dbReference>
<evidence type="ECO:0000256" key="5">
    <source>
        <dbReference type="ARBA" id="ARBA00022737"/>
    </source>
</evidence>
<reference evidence="14" key="1">
    <citation type="journal article" date="2019" name="bioRxiv">
        <title>The Genome of the Zebra Mussel, Dreissena polymorpha: A Resource for Invasive Species Research.</title>
        <authorList>
            <person name="McCartney M.A."/>
            <person name="Auch B."/>
            <person name="Kono T."/>
            <person name="Mallez S."/>
            <person name="Zhang Y."/>
            <person name="Obille A."/>
            <person name="Becker A."/>
            <person name="Abrahante J.E."/>
            <person name="Garbe J."/>
            <person name="Badalamenti J.P."/>
            <person name="Herman A."/>
            <person name="Mangelson H."/>
            <person name="Liachko I."/>
            <person name="Sullivan S."/>
            <person name="Sone E.D."/>
            <person name="Koren S."/>
            <person name="Silverstein K.A.T."/>
            <person name="Beckman K.B."/>
            <person name="Gohl D.M."/>
        </authorList>
    </citation>
    <scope>NUCLEOTIDE SEQUENCE</scope>
    <source>
        <strain evidence="14">Duluth1</strain>
        <tissue evidence="14">Whole animal</tissue>
    </source>
</reference>
<evidence type="ECO:0000256" key="4">
    <source>
        <dbReference type="ARBA" id="ARBA00022692"/>
    </source>
</evidence>
<dbReference type="Gene3D" id="3.40.50.300">
    <property type="entry name" value="P-loop containing nucleotide triphosphate hydrolases"/>
    <property type="match status" value="2"/>
</dbReference>
<feature type="transmembrane region" description="Helical" evidence="11">
    <location>
        <begin position="733"/>
        <end position="755"/>
    </location>
</feature>
<reference evidence="14" key="2">
    <citation type="submission" date="2020-11" db="EMBL/GenBank/DDBJ databases">
        <authorList>
            <person name="McCartney M.A."/>
            <person name="Auch B."/>
            <person name="Kono T."/>
            <person name="Mallez S."/>
            <person name="Becker A."/>
            <person name="Gohl D.M."/>
            <person name="Silverstein K.A.T."/>
            <person name="Koren S."/>
            <person name="Bechman K.B."/>
            <person name="Herman A."/>
            <person name="Abrahante J.E."/>
            <person name="Garbe J."/>
        </authorList>
    </citation>
    <scope>NUCLEOTIDE SEQUENCE</scope>
    <source>
        <strain evidence="14">Duluth1</strain>
        <tissue evidence="14">Whole animal</tissue>
    </source>
</reference>
<evidence type="ECO:0000259" key="12">
    <source>
        <dbReference type="PROSITE" id="PS50893"/>
    </source>
</evidence>
<feature type="transmembrane region" description="Helical" evidence="11">
    <location>
        <begin position="956"/>
        <end position="979"/>
    </location>
</feature>
<dbReference type="Gene3D" id="1.20.1560.10">
    <property type="entry name" value="ABC transporter type 1, transmembrane domain"/>
    <property type="match status" value="1"/>
</dbReference>
<dbReference type="PROSITE" id="PS50893">
    <property type="entry name" value="ABC_TRANSPORTER_2"/>
    <property type="match status" value="2"/>
</dbReference>
<evidence type="ECO:0000313" key="15">
    <source>
        <dbReference type="Proteomes" id="UP000828390"/>
    </source>
</evidence>
<evidence type="ECO:0000256" key="3">
    <source>
        <dbReference type="ARBA" id="ARBA00022448"/>
    </source>
</evidence>
<feature type="transmembrane region" description="Helical" evidence="11">
    <location>
        <begin position="850"/>
        <end position="868"/>
    </location>
</feature>
<feature type="transmembrane region" description="Helical" evidence="11">
    <location>
        <begin position="62"/>
        <end position="86"/>
    </location>
</feature>
<gene>
    <name evidence="14" type="ORF">DPMN_093692</name>
</gene>
<feature type="domain" description="ABC transporter" evidence="12">
    <location>
        <begin position="1052"/>
        <end position="1229"/>
    </location>
</feature>
<dbReference type="CDD" id="cd18578">
    <property type="entry name" value="ABC_6TM_Pgp_ABCB1_D2_like"/>
    <property type="match status" value="1"/>
</dbReference>
<feature type="transmembrane region" description="Helical" evidence="11">
    <location>
        <begin position="227"/>
        <end position="245"/>
    </location>
</feature>
<keyword evidence="9 11" id="KW-0472">Membrane</keyword>
<feature type="transmembrane region" description="Helical" evidence="11">
    <location>
        <begin position="203"/>
        <end position="221"/>
    </location>
</feature>
<dbReference type="GO" id="GO:0015421">
    <property type="term" value="F:ABC-type oligopeptide transporter activity"/>
    <property type="evidence" value="ECO:0007669"/>
    <property type="project" value="TreeGrafter"/>
</dbReference>
<feature type="non-terminal residue" evidence="14">
    <location>
        <position position="1229"/>
    </location>
</feature>
<dbReference type="FunFam" id="1.20.1560.10:FF:000121">
    <property type="entry name" value="ABC transporter B family member 9"/>
    <property type="match status" value="1"/>
</dbReference>
<keyword evidence="15" id="KW-1185">Reference proteome</keyword>
<evidence type="ECO:0000256" key="11">
    <source>
        <dbReference type="SAM" id="Phobius"/>
    </source>
</evidence>
<dbReference type="FunFam" id="1.20.1560.10:FF:000018">
    <property type="entry name" value="ATP-binding cassette subfamily B member 11"/>
    <property type="match status" value="1"/>
</dbReference>
<dbReference type="CDD" id="cd03249">
    <property type="entry name" value="ABC_MTABC3_MDL1_MDL2"/>
    <property type="match status" value="1"/>
</dbReference>
<dbReference type="PANTHER" id="PTHR43394">
    <property type="entry name" value="ATP-DEPENDENT PERMEASE MDL1, MITOCHONDRIAL"/>
    <property type="match status" value="1"/>
</dbReference>
<keyword evidence="4 11" id="KW-0812">Transmembrane</keyword>
<dbReference type="GO" id="GO:0005743">
    <property type="term" value="C:mitochondrial inner membrane"/>
    <property type="evidence" value="ECO:0007669"/>
    <property type="project" value="TreeGrafter"/>
</dbReference>
<dbReference type="GO" id="GO:0090374">
    <property type="term" value="P:oligopeptide export from mitochondrion"/>
    <property type="evidence" value="ECO:0007669"/>
    <property type="project" value="TreeGrafter"/>
</dbReference>
<dbReference type="InterPro" id="IPR011527">
    <property type="entry name" value="ABC1_TM_dom"/>
</dbReference>
<feature type="transmembrane region" description="Helical" evidence="11">
    <location>
        <begin position="775"/>
        <end position="796"/>
    </location>
</feature>
<dbReference type="InterPro" id="IPR003439">
    <property type="entry name" value="ABC_transporter-like_ATP-bd"/>
</dbReference>
<feature type="transmembrane region" description="Helical" evidence="11">
    <location>
        <begin position="130"/>
        <end position="152"/>
    </location>
</feature>
<comment type="similarity">
    <text evidence="2">Belongs to the ABC transporter superfamily. ABCB family. Multidrug resistance exporter (TC 3.A.1.201) subfamily.</text>
</comment>
<keyword evidence="3" id="KW-0813">Transport</keyword>
<dbReference type="PROSITE" id="PS50929">
    <property type="entry name" value="ABC_TM1F"/>
    <property type="match status" value="2"/>
</dbReference>
<evidence type="ECO:0000256" key="2">
    <source>
        <dbReference type="ARBA" id="ARBA00007577"/>
    </source>
</evidence>
<evidence type="ECO:0000256" key="9">
    <source>
        <dbReference type="ARBA" id="ARBA00023136"/>
    </source>
</evidence>